<name>A0A4Z2I3J3_9TELE</name>
<evidence type="ECO:0000313" key="3">
    <source>
        <dbReference type="Proteomes" id="UP000314294"/>
    </source>
</evidence>
<evidence type="ECO:0000256" key="1">
    <source>
        <dbReference type="SAM" id="MobiDB-lite"/>
    </source>
</evidence>
<proteinExistence type="predicted"/>
<feature type="compositionally biased region" description="Low complexity" evidence="1">
    <location>
        <begin position="113"/>
        <end position="133"/>
    </location>
</feature>
<protein>
    <submittedName>
        <fullName evidence="2">Uncharacterized protein</fullName>
    </submittedName>
</protein>
<dbReference type="AlphaFoldDB" id="A0A4Z2I3J3"/>
<evidence type="ECO:0000313" key="2">
    <source>
        <dbReference type="EMBL" id="TNN71884.1"/>
    </source>
</evidence>
<dbReference type="Proteomes" id="UP000314294">
    <property type="component" value="Unassembled WGS sequence"/>
</dbReference>
<gene>
    <name evidence="2" type="ORF">EYF80_017891</name>
</gene>
<accession>A0A4Z2I3J3</accession>
<reference evidence="2 3" key="1">
    <citation type="submission" date="2019-03" db="EMBL/GenBank/DDBJ databases">
        <title>First draft genome of Liparis tanakae, snailfish: a comprehensive survey of snailfish specific genes.</title>
        <authorList>
            <person name="Kim W."/>
            <person name="Song I."/>
            <person name="Jeong J.-H."/>
            <person name="Kim D."/>
            <person name="Kim S."/>
            <person name="Ryu S."/>
            <person name="Song J.Y."/>
            <person name="Lee S.K."/>
        </authorList>
    </citation>
    <scope>NUCLEOTIDE SEQUENCE [LARGE SCALE GENOMIC DNA]</scope>
    <source>
        <tissue evidence="2">Muscle</tissue>
    </source>
</reference>
<feature type="region of interest" description="Disordered" evidence="1">
    <location>
        <begin position="47"/>
        <end position="96"/>
    </location>
</feature>
<feature type="region of interest" description="Disordered" evidence="1">
    <location>
        <begin position="112"/>
        <end position="150"/>
    </location>
</feature>
<keyword evidence="3" id="KW-1185">Reference proteome</keyword>
<organism evidence="2 3">
    <name type="scientific">Liparis tanakae</name>
    <name type="common">Tanaka's snailfish</name>
    <dbReference type="NCBI Taxonomy" id="230148"/>
    <lineage>
        <taxon>Eukaryota</taxon>
        <taxon>Metazoa</taxon>
        <taxon>Chordata</taxon>
        <taxon>Craniata</taxon>
        <taxon>Vertebrata</taxon>
        <taxon>Euteleostomi</taxon>
        <taxon>Actinopterygii</taxon>
        <taxon>Neopterygii</taxon>
        <taxon>Teleostei</taxon>
        <taxon>Neoteleostei</taxon>
        <taxon>Acanthomorphata</taxon>
        <taxon>Eupercaria</taxon>
        <taxon>Perciformes</taxon>
        <taxon>Cottioidei</taxon>
        <taxon>Cottales</taxon>
        <taxon>Liparidae</taxon>
        <taxon>Liparis</taxon>
    </lineage>
</organism>
<comment type="caution">
    <text evidence="2">The sequence shown here is derived from an EMBL/GenBank/DDBJ whole genome shotgun (WGS) entry which is preliminary data.</text>
</comment>
<sequence>MEPATDKMNSILLLHWPRSSIFSSDGGFWPLAWPMPFGAHALTASPASGTGGLQRVSTEAEVSDSGGGRKAARTHSSRASVGQAERLNPQPGSSVLRDAHCVRLCTPHIDVDSTTTLSSSSSSSSSSAATSSTVMPNSPPVALPQQSTQM</sequence>
<dbReference type="EMBL" id="SRLO01000144">
    <property type="protein sequence ID" value="TNN71884.1"/>
    <property type="molecule type" value="Genomic_DNA"/>
</dbReference>